<feature type="domain" description="NACHT" evidence="3">
    <location>
        <begin position="286"/>
        <end position="434"/>
    </location>
</feature>
<dbReference type="EMBL" id="QJNS01000089">
    <property type="protein sequence ID" value="RYO88294.1"/>
    <property type="molecule type" value="Genomic_DNA"/>
</dbReference>
<proteinExistence type="predicted"/>
<evidence type="ECO:0000313" key="4">
    <source>
        <dbReference type="EMBL" id="RYO88294.1"/>
    </source>
</evidence>
<keyword evidence="5" id="KW-1185">Reference proteome</keyword>
<keyword evidence="1" id="KW-0677">Repeat</keyword>
<feature type="region of interest" description="Disordered" evidence="2">
    <location>
        <begin position="1"/>
        <end position="62"/>
    </location>
</feature>
<gene>
    <name evidence="4" type="ORF">DL762_003791</name>
</gene>
<dbReference type="InterPro" id="IPR036770">
    <property type="entry name" value="Ankyrin_rpt-contain_sf"/>
</dbReference>
<evidence type="ECO:0000313" key="5">
    <source>
        <dbReference type="Proteomes" id="UP000294003"/>
    </source>
</evidence>
<dbReference type="InterPro" id="IPR007111">
    <property type="entry name" value="NACHT_NTPase"/>
</dbReference>
<name>A0ABY0HCF8_9PEZI</name>
<comment type="caution">
    <text evidence="4">The sequence shown here is derived from an EMBL/GenBank/DDBJ whole genome shotgun (WGS) entry which is preliminary data.</text>
</comment>
<evidence type="ECO:0000256" key="2">
    <source>
        <dbReference type="SAM" id="MobiDB-lite"/>
    </source>
</evidence>
<dbReference type="Gene3D" id="3.40.50.300">
    <property type="entry name" value="P-loop containing nucleotide triphosphate hydrolases"/>
    <property type="match status" value="1"/>
</dbReference>
<dbReference type="PROSITE" id="PS50837">
    <property type="entry name" value="NACHT"/>
    <property type="match status" value="1"/>
</dbReference>
<sequence length="1042" mass="118269">MPVFTCPEVPKQSQGLRPTRREPTNIGDDEAQFEAGRSSLHGNEFEQNPTTNQPPFGDGNGSGVCSSDLWSAAYREAVESLEEDIDIAILQGKTVEQLFKDLEGIEKEGTHESAFLRVFGVVRSVTAIAISLATADQEFAKKIAEMLEQISYIDDCDTLGQKAARRDIHKKLLEFYKVAFDILTSKGASLIMKMILENDRLPNAVQEFLRCADTLRKHVQKATWEVVEDIKAMLYDQEIARWLGSGKMSRQTQYHAYLQDLRDDRACDFLLTHPSFINWYRASDSQQLVILGEMGSGKTVATAFVVDQLSRRNACQLPQPKICYYYCRDDETGQPIHILSALILSLLEQLPGLKKSFFGWYKQAQGAGEFDPAMNVRKLEEFLQKVLEKIDRPVFIVIDGLDECDRASLNSLLKFLKTLSQKTPGLKTLLSSRPQEEILEQLQDTARIDLVSDAKRDGFIVRKTIERQLSYLSEDVKALVEETLSRLAKGSAIWTKMIAELIEVRRIRALGPMQLFLEDIPLPGQLSKLYGTLIARCTSGDTENLELATAALKLLAISRRPLSILELAWAATLGAAQKEVTTVAALANLVDYQRVMSLIHPFITRIDFSDVKKRQVRLTHQSVKEFIIREWGLNRPRLQGPAISTATTQARSNQCVENLEACILDICIRYLMLDEIGNTNLFSEELLAIEELPQEIDLFDDNNDREPIEYDPSCTWEAWEEGMIRYNPADRGFGEFFAYASCHWLDHYGAITVEPLPSLASIEGLCQAGTIRLDNWIQQNRRPDCVILPRFEFHTSLYDPLVLTSLYGSEAMLRYMLENSDFGRDRYLPETATEAVDQVIQWGDLSRLRILFLEGKLRPQLQNLDFFRLLIKRWSELGMPCDNWDQVFDLVNYVSHTMAREEWGNELLCVAAGAGCMPVVRRLMTRAEHEAELRGELLRVFRGDHRIPFSGKSAHQSIGEAVLGNHVDVVEYLLGQNGIEAHLRYRNSRGENVLHLASRVCNPAMLRLLVPCFQEGVYQTDDRGRYGLDADYRKLFGFTESV</sequence>
<dbReference type="PANTHER" id="PTHR10039">
    <property type="entry name" value="AMELOGENIN"/>
    <property type="match status" value="1"/>
</dbReference>
<reference evidence="4 5" key="1">
    <citation type="submission" date="2018-06" db="EMBL/GenBank/DDBJ databases">
        <title>Complete Genomes of Monosporascus.</title>
        <authorList>
            <person name="Robinson A.J."/>
            <person name="Natvig D.O."/>
        </authorList>
    </citation>
    <scope>NUCLEOTIDE SEQUENCE [LARGE SCALE GENOMIC DNA]</scope>
    <source>
        <strain evidence="4 5">CBS 609.92</strain>
    </source>
</reference>
<dbReference type="SUPFAM" id="SSF52540">
    <property type="entry name" value="P-loop containing nucleoside triphosphate hydrolases"/>
    <property type="match status" value="1"/>
</dbReference>
<accession>A0ABY0HCF8</accession>
<dbReference type="SUPFAM" id="SSF48403">
    <property type="entry name" value="Ankyrin repeat"/>
    <property type="match status" value="1"/>
</dbReference>
<dbReference type="Gene3D" id="1.25.40.20">
    <property type="entry name" value="Ankyrin repeat-containing domain"/>
    <property type="match status" value="1"/>
</dbReference>
<dbReference type="Pfam" id="PF24883">
    <property type="entry name" value="NPHP3_N"/>
    <property type="match status" value="1"/>
</dbReference>
<dbReference type="InterPro" id="IPR056884">
    <property type="entry name" value="NPHP3-like_N"/>
</dbReference>
<organism evidence="4 5">
    <name type="scientific">Monosporascus cannonballus</name>
    <dbReference type="NCBI Taxonomy" id="155416"/>
    <lineage>
        <taxon>Eukaryota</taxon>
        <taxon>Fungi</taxon>
        <taxon>Dikarya</taxon>
        <taxon>Ascomycota</taxon>
        <taxon>Pezizomycotina</taxon>
        <taxon>Sordariomycetes</taxon>
        <taxon>Xylariomycetidae</taxon>
        <taxon>Xylariales</taxon>
        <taxon>Xylariales incertae sedis</taxon>
        <taxon>Monosporascus</taxon>
    </lineage>
</organism>
<dbReference type="Proteomes" id="UP000294003">
    <property type="component" value="Unassembled WGS sequence"/>
</dbReference>
<protein>
    <recommendedName>
        <fullName evidence="3">NACHT domain-containing protein</fullName>
    </recommendedName>
</protein>
<evidence type="ECO:0000256" key="1">
    <source>
        <dbReference type="ARBA" id="ARBA00022737"/>
    </source>
</evidence>
<dbReference type="InterPro" id="IPR027417">
    <property type="entry name" value="P-loop_NTPase"/>
</dbReference>
<dbReference type="PANTHER" id="PTHR10039:SF10">
    <property type="entry name" value="NACHT DOMAIN-CONTAINING PROTEIN"/>
    <property type="match status" value="1"/>
</dbReference>
<evidence type="ECO:0000259" key="3">
    <source>
        <dbReference type="PROSITE" id="PS50837"/>
    </source>
</evidence>
<feature type="compositionally biased region" description="Polar residues" evidence="2">
    <location>
        <begin position="45"/>
        <end position="54"/>
    </location>
</feature>